<evidence type="ECO:0000256" key="1">
    <source>
        <dbReference type="SAM" id="SignalP"/>
    </source>
</evidence>
<keyword evidence="3" id="KW-1185">Reference proteome</keyword>
<dbReference type="SUPFAM" id="SSF56925">
    <property type="entry name" value="OMPA-like"/>
    <property type="match status" value="1"/>
</dbReference>
<dbReference type="InterPro" id="IPR005618">
    <property type="entry name" value="OMPW"/>
</dbReference>
<evidence type="ECO:0000313" key="3">
    <source>
        <dbReference type="Proteomes" id="UP001595478"/>
    </source>
</evidence>
<reference evidence="3" key="1">
    <citation type="journal article" date="2019" name="Int. J. Syst. Evol. Microbiol.">
        <title>The Global Catalogue of Microorganisms (GCM) 10K type strain sequencing project: providing services to taxonomists for standard genome sequencing and annotation.</title>
        <authorList>
            <consortium name="The Broad Institute Genomics Platform"/>
            <consortium name="The Broad Institute Genome Sequencing Center for Infectious Disease"/>
            <person name="Wu L."/>
            <person name="Ma J."/>
        </authorList>
    </citation>
    <scope>NUCLEOTIDE SEQUENCE [LARGE SCALE GENOMIC DNA]</scope>
    <source>
        <strain evidence="3">KCTC 52473</strain>
    </source>
</reference>
<name>A0ABV7FS67_9ALTE</name>
<dbReference type="Pfam" id="PF03922">
    <property type="entry name" value="OmpW"/>
    <property type="match status" value="1"/>
</dbReference>
<gene>
    <name evidence="2" type="ORF">ACFOHL_10240</name>
</gene>
<dbReference type="PANTHER" id="PTHR36920">
    <property type="match status" value="1"/>
</dbReference>
<accession>A0ABV7FS67</accession>
<dbReference type="Proteomes" id="UP001595478">
    <property type="component" value="Unassembled WGS sequence"/>
</dbReference>
<dbReference type="PANTHER" id="PTHR36920:SF1">
    <property type="entry name" value="OUTER MEMBRANE PROTEIN W"/>
    <property type="match status" value="1"/>
</dbReference>
<proteinExistence type="predicted"/>
<feature type="signal peptide" evidence="1">
    <location>
        <begin position="1"/>
        <end position="22"/>
    </location>
</feature>
<dbReference type="Gene3D" id="2.40.160.20">
    <property type="match status" value="1"/>
</dbReference>
<dbReference type="InterPro" id="IPR011250">
    <property type="entry name" value="OMP/PagP_B-barrel"/>
</dbReference>
<keyword evidence="1" id="KW-0732">Signal</keyword>
<evidence type="ECO:0000313" key="2">
    <source>
        <dbReference type="EMBL" id="MFC3122000.1"/>
    </source>
</evidence>
<dbReference type="EMBL" id="JBHRSW010000016">
    <property type="protein sequence ID" value="MFC3122000.1"/>
    <property type="molecule type" value="Genomic_DNA"/>
</dbReference>
<organism evidence="2 3">
    <name type="scientific">Agaribacter flavus</name>
    <dbReference type="NCBI Taxonomy" id="1902781"/>
    <lineage>
        <taxon>Bacteria</taxon>
        <taxon>Pseudomonadati</taxon>
        <taxon>Pseudomonadota</taxon>
        <taxon>Gammaproteobacteria</taxon>
        <taxon>Alteromonadales</taxon>
        <taxon>Alteromonadaceae</taxon>
        <taxon>Agaribacter</taxon>
    </lineage>
</organism>
<comment type="caution">
    <text evidence="2">The sequence shown here is derived from an EMBL/GenBank/DDBJ whole genome shotgun (WGS) entry which is preliminary data.</text>
</comment>
<dbReference type="PROSITE" id="PS51257">
    <property type="entry name" value="PROKAR_LIPOPROTEIN"/>
    <property type="match status" value="1"/>
</dbReference>
<feature type="chain" id="PRO_5045534022" evidence="1">
    <location>
        <begin position="23"/>
        <end position="228"/>
    </location>
</feature>
<sequence length="228" mass="24442">MKKSNITLAVAATLLFSCAAQAYEKGDILLRVGLTTVAPDESSSNIALAGADLGFGLSVDNNTQVGLNLAYFLTNNLNVELLAATPFTHDIQVNDNPLGLTKLGEATHLPPTLTLNYFFNNSGAAFQPYIGAGLNYTLFFDEEFTDTNEGIGFSDLDLDASFGYSIQAGFDYAVDTHWLINASVRYIDISTDASFTLNNSDLGANNAPGAVTVDIDPYVYTLSVAYKF</sequence>
<dbReference type="RefSeq" id="WP_376920138.1">
    <property type="nucleotide sequence ID" value="NZ_JBHRSW010000016.1"/>
</dbReference>
<protein>
    <submittedName>
        <fullName evidence="2">OmpW family protein</fullName>
    </submittedName>
</protein>